<feature type="compositionally biased region" description="Low complexity" evidence="7">
    <location>
        <begin position="98"/>
        <end position="107"/>
    </location>
</feature>
<dbReference type="Proteomes" id="UP000323142">
    <property type="component" value="Unassembled WGS sequence"/>
</dbReference>
<dbReference type="AlphaFoldDB" id="A0A5B2V893"/>
<comment type="caution">
    <text evidence="10">The sequence shown here is derived from an EMBL/GenBank/DDBJ whole genome shotgun (WGS) entry which is preliminary data.</text>
</comment>
<evidence type="ECO:0000256" key="6">
    <source>
        <dbReference type="ARBA" id="ARBA00023049"/>
    </source>
</evidence>
<keyword evidence="2" id="KW-0645">Protease</keyword>
<keyword evidence="8" id="KW-0472">Membrane</keyword>
<feature type="region of interest" description="Disordered" evidence="7">
    <location>
        <begin position="1"/>
        <end position="32"/>
    </location>
</feature>
<reference evidence="10 11" key="2">
    <citation type="submission" date="2019-09" db="EMBL/GenBank/DDBJ databases">
        <authorList>
            <person name="Jin C."/>
        </authorList>
    </citation>
    <scope>NUCLEOTIDE SEQUENCE [LARGE SCALE GENOMIC DNA]</scope>
    <source>
        <strain evidence="10 11">BN140002</strain>
    </source>
</reference>
<evidence type="ECO:0000256" key="8">
    <source>
        <dbReference type="SAM" id="Phobius"/>
    </source>
</evidence>
<feature type="compositionally biased region" description="Acidic residues" evidence="7">
    <location>
        <begin position="406"/>
        <end position="415"/>
    </location>
</feature>
<gene>
    <name evidence="10" type="ORF">F0L46_23515</name>
</gene>
<accession>A0A5B2V893</accession>
<dbReference type="CDD" id="cd12797">
    <property type="entry name" value="M23_peptidase"/>
    <property type="match status" value="1"/>
</dbReference>
<dbReference type="GO" id="GO:0006508">
    <property type="term" value="P:proteolysis"/>
    <property type="evidence" value="ECO:0007669"/>
    <property type="project" value="UniProtKB-KW"/>
</dbReference>
<keyword evidence="8" id="KW-1133">Transmembrane helix</keyword>
<evidence type="ECO:0000256" key="3">
    <source>
        <dbReference type="ARBA" id="ARBA00022723"/>
    </source>
</evidence>
<keyword evidence="3" id="KW-0479">Metal-binding</keyword>
<dbReference type="InterPro" id="IPR050570">
    <property type="entry name" value="Cell_wall_metabolism_enzyme"/>
</dbReference>
<evidence type="ECO:0000256" key="4">
    <source>
        <dbReference type="ARBA" id="ARBA00022801"/>
    </source>
</evidence>
<sequence>MKPRPLQAVTDPAAPAETRSAPSAATLDVGIEPPLDVSGALGEDVDRRGVNVRWLGASILTALTGAALIGGAIWVAVEGDTHFAELPQTTGPSTAPLAAPGQAQAPARRGDKLVRTEMVVTAKQSFRAPVTLRVADREVIKVRPFVRIATNLSLTSGVYATNIPPFNPLRLFAEDSGERVPEAPPADVSDAEVSVVKRDLAAVSIGAASPALSDADVVAQIEEERRMAAQAGRRPAIPIPAQLMLTRTLQQPVALPDANAPARGIDAPFSSIEVRVVPENVTDLAKADARLSGVEERGAAMRRGETFDAVLAANGATPDQIRGIVNALGGRPRVAQLPENQQMRILIAPGPRAGDPRQVMRVILFGERGVEAIAAANDRGAFVSVTPLADDPSPARAAPMRPKPESEEDEEEDEGGSGARLYESLYETALKHDLPKQTVEDLVRIFGYDVDFQKRVAPGDTFEIFYTLDEESGSDRIEMLFAALSIGGETRRVYRFQSPEDGSVDYFDDQGRSLKKFLLRKPIAEGILRSGFGYRRHPILGYSKMHTGVDWANKIGTPIVSAGNGTVIKAEWDSGYGRRTEVQHTNGYVTAYNHQSRFAPGVKPGARVRQGQVIGYVGNTGLSTGPHLHYEVIVNGRFVDPMKIRVPRGRELDGRALADFKRQRETVDGLLTRAGSSTRVAQREGQ</sequence>
<organism evidence="10 11">
    <name type="scientific">Salinarimonas soli</name>
    <dbReference type="NCBI Taxonomy" id="1638099"/>
    <lineage>
        <taxon>Bacteria</taxon>
        <taxon>Pseudomonadati</taxon>
        <taxon>Pseudomonadota</taxon>
        <taxon>Alphaproteobacteria</taxon>
        <taxon>Hyphomicrobiales</taxon>
        <taxon>Salinarimonadaceae</taxon>
        <taxon>Salinarimonas</taxon>
    </lineage>
</organism>
<dbReference type="PANTHER" id="PTHR21666:SF288">
    <property type="entry name" value="CELL DIVISION PROTEIN YTFB"/>
    <property type="match status" value="1"/>
</dbReference>
<dbReference type="InterPro" id="IPR011055">
    <property type="entry name" value="Dup_hybrid_motif"/>
</dbReference>
<dbReference type="PANTHER" id="PTHR21666">
    <property type="entry name" value="PEPTIDASE-RELATED"/>
    <property type="match status" value="1"/>
</dbReference>
<dbReference type="Pfam" id="PF01551">
    <property type="entry name" value="Peptidase_M23"/>
    <property type="match status" value="1"/>
</dbReference>
<keyword evidence="4" id="KW-0378">Hydrolase</keyword>
<evidence type="ECO:0000259" key="9">
    <source>
        <dbReference type="Pfam" id="PF01551"/>
    </source>
</evidence>
<name>A0A5B2V893_9HYPH</name>
<feature type="region of interest" description="Disordered" evidence="7">
    <location>
        <begin position="87"/>
        <end position="110"/>
    </location>
</feature>
<evidence type="ECO:0000256" key="2">
    <source>
        <dbReference type="ARBA" id="ARBA00022670"/>
    </source>
</evidence>
<feature type="transmembrane region" description="Helical" evidence="8">
    <location>
        <begin position="54"/>
        <end position="77"/>
    </location>
</feature>
<keyword evidence="8" id="KW-0812">Transmembrane</keyword>
<evidence type="ECO:0000313" key="11">
    <source>
        <dbReference type="Proteomes" id="UP000323142"/>
    </source>
</evidence>
<dbReference type="GO" id="GO:0046872">
    <property type="term" value="F:metal ion binding"/>
    <property type="evidence" value="ECO:0007669"/>
    <property type="project" value="UniProtKB-KW"/>
</dbReference>
<reference evidence="10 11" key="1">
    <citation type="submission" date="2019-09" db="EMBL/GenBank/DDBJ databases">
        <title>Salinarimonas rosea gen. nov., sp. nov., a new member of the a-2 subgroup of the Proteobacteria.</title>
        <authorList>
            <person name="Liu J."/>
        </authorList>
    </citation>
    <scope>NUCLEOTIDE SEQUENCE [LARGE SCALE GENOMIC DNA]</scope>
    <source>
        <strain evidence="10 11">BN140002</strain>
    </source>
</reference>
<feature type="region of interest" description="Disordered" evidence="7">
    <location>
        <begin position="385"/>
        <end position="417"/>
    </location>
</feature>
<comment type="cofactor">
    <cofactor evidence="1">
        <name>Zn(2+)</name>
        <dbReference type="ChEBI" id="CHEBI:29105"/>
    </cofactor>
</comment>
<keyword evidence="6" id="KW-0482">Metalloprotease</keyword>
<dbReference type="InterPro" id="IPR016047">
    <property type="entry name" value="M23ase_b-sheet_dom"/>
</dbReference>
<keyword evidence="5" id="KW-0862">Zinc</keyword>
<evidence type="ECO:0000256" key="7">
    <source>
        <dbReference type="SAM" id="MobiDB-lite"/>
    </source>
</evidence>
<dbReference type="RefSeq" id="WP_149822058.1">
    <property type="nucleotide sequence ID" value="NZ_VUOA01000046.1"/>
</dbReference>
<evidence type="ECO:0000256" key="5">
    <source>
        <dbReference type="ARBA" id="ARBA00022833"/>
    </source>
</evidence>
<keyword evidence="11" id="KW-1185">Reference proteome</keyword>
<dbReference type="Gene3D" id="2.70.70.10">
    <property type="entry name" value="Glucose Permease (Domain IIA)"/>
    <property type="match status" value="1"/>
</dbReference>
<dbReference type="GO" id="GO:0004222">
    <property type="term" value="F:metalloendopeptidase activity"/>
    <property type="evidence" value="ECO:0007669"/>
    <property type="project" value="TreeGrafter"/>
</dbReference>
<dbReference type="EMBL" id="VUOA01000046">
    <property type="protein sequence ID" value="KAA2234652.1"/>
    <property type="molecule type" value="Genomic_DNA"/>
</dbReference>
<dbReference type="OrthoDB" id="9805070at2"/>
<protein>
    <submittedName>
        <fullName evidence="10">M23 family metallopeptidase</fullName>
    </submittedName>
</protein>
<proteinExistence type="predicted"/>
<evidence type="ECO:0000256" key="1">
    <source>
        <dbReference type="ARBA" id="ARBA00001947"/>
    </source>
</evidence>
<evidence type="ECO:0000313" key="10">
    <source>
        <dbReference type="EMBL" id="KAA2234652.1"/>
    </source>
</evidence>
<feature type="domain" description="M23ase beta-sheet core" evidence="9">
    <location>
        <begin position="544"/>
        <end position="641"/>
    </location>
</feature>
<dbReference type="Gene3D" id="3.10.450.350">
    <property type="match status" value="1"/>
</dbReference>
<dbReference type="SUPFAM" id="SSF51261">
    <property type="entry name" value="Duplicated hybrid motif"/>
    <property type="match status" value="1"/>
</dbReference>